<comment type="caution">
    <text evidence="1">The sequence shown here is derived from an EMBL/GenBank/DDBJ whole genome shotgun (WGS) entry which is preliminary data.</text>
</comment>
<dbReference type="InterPro" id="IPR009045">
    <property type="entry name" value="Zn_M74/Hedgehog-like"/>
</dbReference>
<reference evidence="2" key="1">
    <citation type="submission" date="2018-05" db="EMBL/GenBank/DDBJ databases">
        <title>Leptospira yasudae sp. nov. and Leptospira stimsonii sp. nov., two pathogenic species of the genus Leptospira isolated from environmental sources.</title>
        <authorList>
            <person name="Casanovas-Massana A."/>
            <person name="Hamond C."/>
            <person name="Santos L.A."/>
            <person name="Hacker K.P."/>
            <person name="Balassiano I."/>
            <person name="Medeiros M.A."/>
            <person name="Reis M.G."/>
            <person name="Ko A.I."/>
            <person name="Wunder E.A."/>
        </authorList>
    </citation>
    <scope>NUCLEOTIDE SEQUENCE [LARGE SCALE GENOMIC DNA]</scope>
    <source>
        <strain evidence="2">AMB6-RJ</strain>
    </source>
</reference>
<protein>
    <submittedName>
        <fullName evidence="1">Uncharacterized protein</fullName>
    </submittedName>
</protein>
<dbReference type="Proteomes" id="UP000266669">
    <property type="component" value="Unassembled WGS sequence"/>
</dbReference>
<dbReference type="AlphaFoldDB" id="A0A8B3CLS0"/>
<sequence length="267" mass="29001">MKKGGYDTSALEKIARGSNGKAGYIDSNQMGSPIVVTGSRTPTLGERAGSLFGSIADGAKGLWDRVTGGSMGTSVGPEHYDTVIGDTLIHKLHKEGPGFSSNSSQAGADDHRYGQKALVDTISKTINEWTGKNPGYPIVTNDLGYKSGGYDPRATGTKEAKDAGYYKHHNNGNAIDLSYMVTPGVMQDHVNYDRNTAYNRDKTIEYIKTISRNIPEGINGFVKFNDPDVHKYFKNNPLPNLEMRADKPGGTMHSNHLHLQLDLPNVN</sequence>
<organism evidence="1 2">
    <name type="scientific">Leptospira stimsonii</name>
    <dbReference type="NCBI Taxonomy" id="2202203"/>
    <lineage>
        <taxon>Bacteria</taxon>
        <taxon>Pseudomonadati</taxon>
        <taxon>Spirochaetota</taxon>
        <taxon>Spirochaetia</taxon>
        <taxon>Leptospirales</taxon>
        <taxon>Leptospiraceae</taxon>
        <taxon>Leptospira</taxon>
    </lineage>
</organism>
<dbReference type="EMBL" id="QHCS01000016">
    <property type="protein sequence ID" value="RHX82882.1"/>
    <property type="molecule type" value="Genomic_DNA"/>
</dbReference>
<evidence type="ECO:0000313" key="2">
    <source>
        <dbReference type="Proteomes" id="UP000266669"/>
    </source>
</evidence>
<name>A0A8B3CLS0_9LEPT</name>
<dbReference type="Gene3D" id="3.30.1380.10">
    <property type="match status" value="1"/>
</dbReference>
<proteinExistence type="predicted"/>
<evidence type="ECO:0000313" key="1">
    <source>
        <dbReference type="EMBL" id="RHX82882.1"/>
    </source>
</evidence>
<gene>
    <name evidence="1" type="ORF">DLM78_23665</name>
</gene>
<accession>A0A8B3CLS0</accession>